<dbReference type="PANTHER" id="PTHR34535:SF3">
    <property type="entry name" value="HYDROGENASE MATURATION FACTOR HYPA"/>
    <property type="match status" value="1"/>
</dbReference>
<keyword evidence="3 4" id="KW-0862">Zinc</keyword>
<feature type="binding site" evidence="4">
    <location>
        <position position="2"/>
    </location>
    <ligand>
        <name>Ni(2+)</name>
        <dbReference type="ChEBI" id="CHEBI:49786"/>
    </ligand>
</feature>
<feature type="binding site" evidence="4">
    <location>
        <position position="89"/>
    </location>
    <ligand>
        <name>Zn(2+)</name>
        <dbReference type="ChEBI" id="CHEBI:29105"/>
    </ligand>
</feature>
<keyword evidence="2 4" id="KW-0479">Metal-binding</keyword>
<comment type="function">
    <text evidence="4">Involved in the maturation of [NiFe] hydrogenases. Required for nickel insertion into the metal center of the hydrogenase.</text>
</comment>
<dbReference type="EMBL" id="JBHTAJ010000013">
    <property type="protein sequence ID" value="MFC7179761.1"/>
    <property type="molecule type" value="Genomic_DNA"/>
</dbReference>
<comment type="similarity">
    <text evidence="4">Belongs to the HypA/HybF family.</text>
</comment>
<comment type="caution">
    <text evidence="5">The sequence shown here is derived from an EMBL/GenBank/DDBJ whole genome shotgun (WGS) entry which is preliminary data.</text>
</comment>
<keyword evidence="1 4" id="KW-0533">Nickel</keyword>
<dbReference type="PANTHER" id="PTHR34535">
    <property type="entry name" value="HYDROGENASE MATURATION FACTOR HYPA"/>
    <property type="match status" value="1"/>
</dbReference>
<dbReference type="Proteomes" id="UP001596435">
    <property type="component" value="Unassembled WGS sequence"/>
</dbReference>
<evidence type="ECO:0000256" key="2">
    <source>
        <dbReference type="ARBA" id="ARBA00022723"/>
    </source>
</evidence>
<feature type="binding site" evidence="4">
    <location>
        <position position="72"/>
    </location>
    <ligand>
        <name>Zn(2+)</name>
        <dbReference type="ChEBI" id="CHEBI:29105"/>
    </ligand>
</feature>
<keyword evidence="6" id="KW-1185">Reference proteome</keyword>
<dbReference type="InterPro" id="IPR000688">
    <property type="entry name" value="HypA/HybF"/>
</dbReference>
<protein>
    <recommendedName>
        <fullName evidence="4">Hydrogenase maturation factor HypA</fullName>
    </recommendedName>
</protein>
<evidence type="ECO:0000313" key="5">
    <source>
        <dbReference type="EMBL" id="MFC7179761.1"/>
    </source>
</evidence>
<name>A0ABW2FR55_9ACTN</name>
<feature type="binding site" evidence="4">
    <location>
        <position position="92"/>
    </location>
    <ligand>
        <name>Zn(2+)</name>
        <dbReference type="ChEBI" id="CHEBI:29105"/>
    </ligand>
</feature>
<dbReference type="Pfam" id="PF01155">
    <property type="entry name" value="HypA"/>
    <property type="match status" value="1"/>
</dbReference>
<gene>
    <name evidence="4 5" type="primary">hypA</name>
    <name evidence="5" type="ORF">ACFQMG_09310</name>
</gene>
<evidence type="ECO:0000256" key="4">
    <source>
        <dbReference type="HAMAP-Rule" id="MF_00213"/>
    </source>
</evidence>
<evidence type="ECO:0000256" key="3">
    <source>
        <dbReference type="ARBA" id="ARBA00022833"/>
    </source>
</evidence>
<accession>A0ABW2FR55</accession>
<dbReference type="RefSeq" id="WP_345709066.1">
    <property type="nucleotide sequence ID" value="NZ_BAABKV010000001.1"/>
</dbReference>
<sequence length="123" mass="12986">MHEMSIAMAVVDQVEQATAPGAGRVESVHLEVGQLAGVVADSLRFCFDLVCAGTVLEGAELVTDTVPARARCTDCGTGWQVGSPPDLCCPACDGSRTELLSGRELRIRSVRWADEPVLADQEG</sequence>
<dbReference type="Gene3D" id="3.30.2320.80">
    <property type="match status" value="1"/>
</dbReference>
<reference evidence="6" key="1">
    <citation type="journal article" date="2019" name="Int. J. Syst. Evol. Microbiol.">
        <title>The Global Catalogue of Microorganisms (GCM) 10K type strain sequencing project: providing services to taxonomists for standard genome sequencing and annotation.</title>
        <authorList>
            <consortium name="The Broad Institute Genomics Platform"/>
            <consortium name="The Broad Institute Genome Sequencing Center for Infectious Disease"/>
            <person name="Wu L."/>
            <person name="Ma J."/>
        </authorList>
    </citation>
    <scope>NUCLEOTIDE SEQUENCE [LARGE SCALE GENOMIC DNA]</scope>
    <source>
        <strain evidence="6">CGMCC 1.12859</strain>
    </source>
</reference>
<evidence type="ECO:0000256" key="1">
    <source>
        <dbReference type="ARBA" id="ARBA00022596"/>
    </source>
</evidence>
<organism evidence="5 6">
    <name type="scientific">Kitasatospora paranensis</name>
    <dbReference type="NCBI Taxonomy" id="258053"/>
    <lineage>
        <taxon>Bacteria</taxon>
        <taxon>Bacillati</taxon>
        <taxon>Actinomycetota</taxon>
        <taxon>Actinomycetes</taxon>
        <taxon>Kitasatosporales</taxon>
        <taxon>Streptomycetaceae</taxon>
        <taxon>Kitasatospora</taxon>
    </lineage>
</organism>
<evidence type="ECO:0000313" key="6">
    <source>
        <dbReference type="Proteomes" id="UP001596435"/>
    </source>
</evidence>
<dbReference type="HAMAP" id="MF_00213">
    <property type="entry name" value="HypA_HybF"/>
    <property type="match status" value="1"/>
</dbReference>
<feature type="binding site" evidence="4">
    <location>
        <position position="75"/>
    </location>
    <ligand>
        <name>Zn(2+)</name>
        <dbReference type="ChEBI" id="CHEBI:29105"/>
    </ligand>
</feature>
<dbReference type="NCBIfam" id="TIGR00100">
    <property type="entry name" value="hypA"/>
    <property type="match status" value="1"/>
</dbReference>
<proteinExistence type="inferred from homology"/>
<dbReference type="PIRSF" id="PIRSF004761">
    <property type="entry name" value="Hydrgn_mat_HypA"/>
    <property type="match status" value="1"/>
</dbReference>